<comment type="subcellular location">
    <subcellularLocation>
        <location evidence="3">Cytoplasm</location>
        <location evidence="3">Cytosol</location>
    </subcellularLocation>
    <subcellularLocation>
        <location evidence="2">Golgi apparatus membrane</location>
        <topology evidence="2">Peripheral membrane protein</topology>
        <orientation evidence="2">Cytoplasmic side</orientation>
    </subcellularLocation>
    <subcellularLocation>
        <location evidence="4">Golgi apparatus</location>
        <location evidence="4">trans-Golgi network</location>
    </subcellularLocation>
</comment>
<dbReference type="Gene3D" id="1.20.5.170">
    <property type="match status" value="1"/>
</dbReference>
<organism evidence="10 11">
    <name type="scientific">Linnemannia elongata AG-77</name>
    <dbReference type="NCBI Taxonomy" id="1314771"/>
    <lineage>
        <taxon>Eukaryota</taxon>
        <taxon>Fungi</taxon>
        <taxon>Fungi incertae sedis</taxon>
        <taxon>Mucoromycota</taxon>
        <taxon>Mortierellomycotina</taxon>
        <taxon>Mortierellomycetes</taxon>
        <taxon>Mortierellales</taxon>
        <taxon>Mortierellaceae</taxon>
        <taxon>Linnemannia</taxon>
    </lineage>
</organism>
<evidence type="ECO:0000256" key="5">
    <source>
        <dbReference type="ARBA" id="ARBA00010880"/>
    </source>
</evidence>
<evidence type="ECO:0000313" key="11">
    <source>
        <dbReference type="Proteomes" id="UP000078512"/>
    </source>
</evidence>
<comment type="function">
    <text evidence="1">Positive regulator of amino acid starvation-induced autophagy.</text>
</comment>
<dbReference type="GO" id="GO:0000139">
    <property type="term" value="C:Golgi membrane"/>
    <property type="evidence" value="ECO:0007669"/>
    <property type="project" value="UniProtKB-SubCell"/>
</dbReference>
<evidence type="ECO:0000256" key="6">
    <source>
        <dbReference type="ARBA" id="ARBA00022490"/>
    </source>
</evidence>
<gene>
    <name evidence="10" type="ORF">K457DRAFT_132613</name>
</gene>
<keyword evidence="8" id="KW-0175">Coiled coil</keyword>
<evidence type="ECO:0000256" key="3">
    <source>
        <dbReference type="ARBA" id="ARBA00004514"/>
    </source>
</evidence>
<evidence type="ECO:0000313" key="10">
    <source>
        <dbReference type="EMBL" id="OAQ35322.1"/>
    </source>
</evidence>
<protein>
    <submittedName>
        <fullName evidence="10">Uncharacterized protein</fullName>
    </submittedName>
</protein>
<accession>A0A197KC95</accession>
<reference evidence="10 11" key="1">
    <citation type="submission" date="2016-05" db="EMBL/GenBank/DDBJ databases">
        <title>Genome sequencing reveals origins of a unique bacterial endosymbiosis in the earliest lineages of terrestrial Fungi.</title>
        <authorList>
            <consortium name="DOE Joint Genome Institute"/>
            <person name="Uehling J."/>
            <person name="Gryganskyi A."/>
            <person name="Hameed K."/>
            <person name="Tschaplinski T."/>
            <person name="Misztal P."/>
            <person name="Wu S."/>
            <person name="Desiro A."/>
            <person name="Vande Pol N."/>
            <person name="Du Z.-Y."/>
            <person name="Zienkiewicz A."/>
            <person name="Zienkiewicz K."/>
            <person name="Morin E."/>
            <person name="Tisserant E."/>
            <person name="Splivallo R."/>
            <person name="Hainaut M."/>
            <person name="Henrissat B."/>
            <person name="Ohm R."/>
            <person name="Kuo A."/>
            <person name="Yan J."/>
            <person name="Lipzen A."/>
            <person name="Nolan M."/>
            <person name="Labutti K."/>
            <person name="Barry K."/>
            <person name="Goldstein A."/>
            <person name="Labbe J."/>
            <person name="Schadt C."/>
            <person name="Tuskan G."/>
            <person name="Grigoriev I."/>
            <person name="Martin F."/>
            <person name="Vilgalys R."/>
            <person name="Bonito G."/>
        </authorList>
    </citation>
    <scope>NUCLEOTIDE SEQUENCE [LARGE SCALE GENOMIC DNA]</scope>
    <source>
        <strain evidence="10 11">AG-77</strain>
    </source>
</reference>
<evidence type="ECO:0000256" key="2">
    <source>
        <dbReference type="ARBA" id="ARBA00004255"/>
    </source>
</evidence>
<dbReference type="OrthoDB" id="2163284at2759"/>
<dbReference type="GO" id="GO:0005802">
    <property type="term" value="C:trans-Golgi network"/>
    <property type="evidence" value="ECO:0007669"/>
    <property type="project" value="TreeGrafter"/>
</dbReference>
<evidence type="ECO:0000256" key="9">
    <source>
        <dbReference type="ARBA" id="ARBA00023136"/>
    </source>
</evidence>
<keyword evidence="6" id="KW-0963">Cytoplasm</keyword>
<evidence type="ECO:0000256" key="8">
    <source>
        <dbReference type="ARBA" id="ARBA00023054"/>
    </source>
</evidence>
<dbReference type="PANTHER" id="PTHR21614:SF0">
    <property type="entry name" value="GEO08385P1"/>
    <property type="match status" value="1"/>
</dbReference>
<dbReference type="Pfam" id="PF10224">
    <property type="entry name" value="DUF2205"/>
    <property type="match status" value="1"/>
</dbReference>
<comment type="similarity">
    <text evidence="5">Belongs to the SCOC family.</text>
</comment>
<dbReference type="EMBL" id="KV442014">
    <property type="protein sequence ID" value="OAQ35322.1"/>
    <property type="molecule type" value="Genomic_DNA"/>
</dbReference>
<dbReference type="AlphaFoldDB" id="A0A197KC95"/>
<evidence type="ECO:0000256" key="7">
    <source>
        <dbReference type="ARBA" id="ARBA00023034"/>
    </source>
</evidence>
<sequence length="82" mass="9274">MDETVAMNHLASTSFPMVHGKDESEDLTSKILELQEGLRDFMKRVATVHEEHDKKRDENVMLQQYIANLMNSNAVRGDAGAK</sequence>
<keyword evidence="7" id="KW-0333">Golgi apparatus</keyword>
<dbReference type="Proteomes" id="UP000078512">
    <property type="component" value="Unassembled WGS sequence"/>
</dbReference>
<evidence type="ECO:0000256" key="1">
    <source>
        <dbReference type="ARBA" id="ARBA00002743"/>
    </source>
</evidence>
<dbReference type="GO" id="GO:0005829">
    <property type="term" value="C:cytosol"/>
    <property type="evidence" value="ECO:0007669"/>
    <property type="project" value="UniProtKB-SubCell"/>
</dbReference>
<keyword evidence="9" id="KW-0472">Membrane</keyword>
<name>A0A197KC95_9FUNG</name>
<proteinExistence type="inferred from homology"/>
<dbReference type="InterPro" id="IPR019357">
    <property type="entry name" value="SCOC"/>
</dbReference>
<dbReference type="PANTHER" id="PTHR21614">
    <property type="entry name" value="SHORT COILED COIL PROTEIN"/>
    <property type="match status" value="1"/>
</dbReference>
<keyword evidence="11" id="KW-1185">Reference proteome</keyword>
<evidence type="ECO:0000256" key="4">
    <source>
        <dbReference type="ARBA" id="ARBA00004601"/>
    </source>
</evidence>